<dbReference type="RefSeq" id="XP_060452566.1">
    <property type="nucleotide sequence ID" value="XM_060597455.1"/>
</dbReference>
<dbReference type="InterPro" id="IPR036188">
    <property type="entry name" value="FAD/NAD-bd_sf"/>
</dbReference>
<comment type="similarity">
    <text evidence="2">Belongs to the FAD-binding monooxygenase family.</text>
</comment>
<dbReference type="GO" id="GO:0016491">
    <property type="term" value="F:oxidoreductase activity"/>
    <property type="evidence" value="ECO:0007669"/>
    <property type="project" value="UniProtKB-KW"/>
</dbReference>
<dbReference type="GeneID" id="85491171"/>
<dbReference type="PANTHER" id="PTHR43098:SF2">
    <property type="entry name" value="FAD-BINDING MONOOXYGENASE AUSB-RELATED"/>
    <property type="match status" value="1"/>
</dbReference>
<comment type="cofactor">
    <cofactor evidence="1">
        <name>FAD</name>
        <dbReference type="ChEBI" id="CHEBI:57692"/>
    </cofactor>
</comment>
<keyword evidence="8" id="KW-1185">Reference proteome</keyword>
<evidence type="ECO:0000256" key="2">
    <source>
        <dbReference type="ARBA" id="ARBA00010139"/>
    </source>
</evidence>
<dbReference type="PANTHER" id="PTHR43098">
    <property type="entry name" value="L-ORNITHINE N(5)-MONOOXYGENASE-RELATED"/>
    <property type="match status" value="1"/>
</dbReference>
<evidence type="ECO:0000256" key="6">
    <source>
        <dbReference type="ARBA" id="ARBA00023002"/>
    </source>
</evidence>
<dbReference type="InterPro" id="IPR050775">
    <property type="entry name" value="FAD-binding_Monooxygenases"/>
</dbReference>
<gene>
    <name evidence="7" type="ORF">CcaverHIS019_0100180</name>
</gene>
<evidence type="ECO:0000256" key="5">
    <source>
        <dbReference type="ARBA" id="ARBA00022857"/>
    </source>
</evidence>
<reference evidence="7" key="1">
    <citation type="journal article" date="2023" name="BMC Genomics">
        <title>Chromosome-level genome assemblies of Cutaneotrichosporon spp. (Trichosporonales, Basidiomycota) reveal imbalanced evolution between nucleotide sequences and chromosome synteny.</title>
        <authorList>
            <person name="Kobayashi Y."/>
            <person name="Kayamori A."/>
            <person name="Aoki K."/>
            <person name="Shiwa Y."/>
            <person name="Matsutani M."/>
            <person name="Fujita N."/>
            <person name="Sugita T."/>
            <person name="Iwasaki W."/>
            <person name="Tanaka N."/>
            <person name="Takashima M."/>
        </authorList>
    </citation>
    <scope>NUCLEOTIDE SEQUENCE</scope>
    <source>
        <strain evidence="7">HIS019</strain>
    </source>
</reference>
<evidence type="ECO:0000256" key="4">
    <source>
        <dbReference type="ARBA" id="ARBA00022827"/>
    </source>
</evidence>
<keyword evidence="4" id="KW-0274">FAD</keyword>
<protein>
    <recommendedName>
        <fullName evidence="9">Monooxygenase</fullName>
    </recommendedName>
</protein>
<dbReference type="Proteomes" id="UP001233271">
    <property type="component" value="Chromosome 1"/>
</dbReference>
<evidence type="ECO:0000313" key="8">
    <source>
        <dbReference type="Proteomes" id="UP001233271"/>
    </source>
</evidence>
<organism evidence="7 8">
    <name type="scientific">Cutaneotrichosporon cavernicola</name>
    <dbReference type="NCBI Taxonomy" id="279322"/>
    <lineage>
        <taxon>Eukaryota</taxon>
        <taxon>Fungi</taxon>
        <taxon>Dikarya</taxon>
        <taxon>Basidiomycota</taxon>
        <taxon>Agaricomycotina</taxon>
        <taxon>Tremellomycetes</taxon>
        <taxon>Trichosporonales</taxon>
        <taxon>Trichosporonaceae</taxon>
        <taxon>Cutaneotrichosporon</taxon>
    </lineage>
</organism>
<sequence length="630" mass="69740">MNRNVVENGRVAAATGLTPSSMTIDIDAAALRAKYAAERDKRLAAPVGRNFKPLEKPGENIDPHMPVIPREPVTDHVEFCYIGAGFSGLLTAARVKEAGIKSVRVIDKAGGPGGVWYWNRYPGAMCDTAAMVYLPLLEETGHMPTHKYVYGPEIHEHCERIAHKYGLYDDALFHTDVTGLVWEDDGKRWRITTDRGDSFTASYVGIGSGPLNVAQLPDIPGIEKFKGKQFHTSRWEYEYTGGDRFGAPLTKLGDKKVGIVGTGATAVQCIPALSRDSGELLVFQRTPSAVDVRNNHPFDPEWFKEISKEPGWHSRWLESFSDCWGQAVPDPRIMWEDYPDLVDDGWTNLAIRWRNRYRAIPAEQFGLPAILQAMEEQDNETMERIRARVDEIVTDKDKAAGLKPWFRQMCKRPCFHDEYLPAFNKESTQLIETDGQGVTEVTETGVIANGKHYELDCIVWASGFQFIAGEVLTRFGYDIVGPEGKISDMWAAKGDGGGMRTLHGLQTAGFPNLFFQQLPQTGFLISNLPNNFVPQAANVAALISHAKENGYTTINVKPEAQAAWCDAILQHGRPIGNAECTPGYYNNEGKGENIHTKLNAGYPAGASAFAKLMDEWRAPGPQQFAGVAFA</sequence>
<dbReference type="Pfam" id="PF13450">
    <property type="entry name" value="NAD_binding_8"/>
    <property type="match status" value="1"/>
</dbReference>
<dbReference type="KEGG" id="ccac:CcaHIS019_0100180"/>
<dbReference type="SUPFAM" id="SSF51905">
    <property type="entry name" value="FAD/NAD(P)-binding domain"/>
    <property type="match status" value="1"/>
</dbReference>
<keyword evidence="6" id="KW-0560">Oxidoreductase</keyword>
<dbReference type="Gene3D" id="3.50.50.60">
    <property type="entry name" value="FAD/NAD(P)-binding domain"/>
    <property type="match status" value="2"/>
</dbReference>
<evidence type="ECO:0008006" key="9">
    <source>
        <dbReference type="Google" id="ProtNLM"/>
    </source>
</evidence>
<accession>A0AA48I5A4</accession>
<evidence type="ECO:0000256" key="1">
    <source>
        <dbReference type="ARBA" id="ARBA00001974"/>
    </source>
</evidence>
<evidence type="ECO:0000256" key="3">
    <source>
        <dbReference type="ARBA" id="ARBA00022630"/>
    </source>
</evidence>
<proteinExistence type="inferred from homology"/>
<name>A0AA48I5A4_9TREE</name>
<evidence type="ECO:0000313" key="7">
    <source>
        <dbReference type="EMBL" id="BEI87300.1"/>
    </source>
</evidence>
<dbReference type="AlphaFoldDB" id="A0AA48I5A4"/>
<keyword evidence="5" id="KW-0521">NADP</keyword>
<dbReference type="EMBL" id="AP028212">
    <property type="protein sequence ID" value="BEI87300.1"/>
    <property type="molecule type" value="Genomic_DNA"/>
</dbReference>
<keyword evidence="3" id="KW-0285">Flavoprotein</keyword>